<dbReference type="Proteomes" id="UP000183557">
    <property type="component" value="Unassembled WGS sequence"/>
</dbReference>
<proteinExistence type="predicted"/>
<dbReference type="EMBL" id="FOSB01000002">
    <property type="protein sequence ID" value="SFJ50471.1"/>
    <property type="molecule type" value="Genomic_DNA"/>
</dbReference>
<protein>
    <submittedName>
        <fullName evidence="2">Sugar phosphate isomerase/epimerase</fullName>
    </submittedName>
</protein>
<gene>
    <name evidence="2" type="ORF">SAMN04487936_102439</name>
</gene>
<name>A0A1I3RYW0_HALDA</name>
<accession>A0A1I3RYW0</accession>
<reference evidence="3" key="1">
    <citation type="submission" date="2016-10" db="EMBL/GenBank/DDBJ databases">
        <authorList>
            <person name="Varghese N."/>
            <person name="Submissions S."/>
        </authorList>
    </citation>
    <scope>NUCLEOTIDE SEQUENCE [LARGE SCALE GENOMIC DNA]</scope>
    <source>
        <strain evidence="3">CGMCC 1.3704</strain>
    </source>
</reference>
<evidence type="ECO:0000259" key="1">
    <source>
        <dbReference type="Pfam" id="PF01261"/>
    </source>
</evidence>
<feature type="domain" description="Xylose isomerase-like TIM barrel" evidence="1">
    <location>
        <begin position="26"/>
        <end position="264"/>
    </location>
</feature>
<keyword evidence="3" id="KW-1185">Reference proteome</keyword>
<dbReference type="SUPFAM" id="SSF51658">
    <property type="entry name" value="Xylose isomerase-like"/>
    <property type="match status" value="1"/>
</dbReference>
<dbReference type="InterPro" id="IPR013022">
    <property type="entry name" value="Xyl_isomerase-like_TIM-brl"/>
</dbReference>
<organism evidence="2 3">
    <name type="scientific">Halobacillus dabanensis</name>
    <dbReference type="NCBI Taxonomy" id="240302"/>
    <lineage>
        <taxon>Bacteria</taxon>
        <taxon>Bacillati</taxon>
        <taxon>Bacillota</taxon>
        <taxon>Bacilli</taxon>
        <taxon>Bacillales</taxon>
        <taxon>Bacillaceae</taxon>
        <taxon>Halobacillus</taxon>
    </lineage>
</organism>
<dbReference type="GO" id="GO:0016853">
    <property type="term" value="F:isomerase activity"/>
    <property type="evidence" value="ECO:0007669"/>
    <property type="project" value="UniProtKB-KW"/>
</dbReference>
<evidence type="ECO:0000313" key="2">
    <source>
        <dbReference type="EMBL" id="SFJ50471.1"/>
    </source>
</evidence>
<evidence type="ECO:0000313" key="3">
    <source>
        <dbReference type="Proteomes" id="UP000183557"/>
    </source>
</evidence>
<dbReference type="Gene3D" id="3.20.20.150">
    <property type="entry name" value="Divalent-metal-dependent TIM barrel enzymes"/>
    <property type="match status" value="1"/>
</dbReference>
<dbReference type="RefSeq" id="WP_075035505.1">
    <property type="nucleotide sequence ID" value="NZ_FOSB01000002.1"/>
</dbReference>
<dbReference type="InterPro" id="IPR036237">
    <property type="entry name" value="Xyl_isomerase-like_sf"/>
</dbReference>
<dbReference type="AlphaFoldDB" id="A0A1I3RYW0"/>
<keyword evidence="2" id="KW-0413">Isomerase</keyword>
<dbReference type="PANTHER" id="PTHR12110">
    <property type="entry name" value="HYDROXYPYRUVATE ISOMERASE"/>
    <property type="match status" value="1"/>
</dbReference>
<dbReference type="OrthoDB" id="2063291at2"/>
<sequence length="285" mass="32354">MSVGVLAHLFGKMSYKELAYKVGAKGFPHVQLALWKAFNDYDFNKPGRLSPGLVEDIAEEFEKHGVSISVLACYLHFFHEDVELRRENIDRFKELIRYARLFGAPMVAAEVGKIQSKEQTGDEWLIMKTALEELVEEAEKWGVYIGIEPANDHLIGTAQSLNWMLEEVPSSHIGVVLDPGNLVHETNFSNQDEVIKEAFDLLGPRIIAAHAKDRVIAEDGKIKTVVPGKGELNYELYLSLLEQYKPQMNIIMEAAKEHEMLEAKNFIEQTREQARLKASINRVFN</sequence>
<dbReference type="InterPro" id="IPR050312">
    <property type="entry name" value="IolE/XylAMocC-like"/>
</dbReference>
<dbReference type="Pfam" id="PF01261">
    <property type="entry name" value="AP_endonuc_2"/>
    <property type="match status" value="1"/>
</dbReference>